<accession>A0A0E9S5W1</accession>
<dbReference type="AlphaFoldDB" id="A0A0E9S5W1"/>
<reference evidence="1" key="2">
    <citation type="journal article" date="2015" name="Fish Shellfish Immunol.">
        <title>Early steps in the European eel (Anguilla anguilla)-Vibrio vulnificus interaction in the gills: Role of the RtxA13 toxin.</title>
        <authorList>
            <person name="Callol A."/>
            <person name="Pajuelo D."/>
            <person name="Ebbesson L."/>
            <person name="Teles M."/>
            <person name="MacKenzie S."/>
            <person name="Amaro C."/>
        </authorList>
    </citation>
    <scope>NUCLEOTIDE SEQUENCE</scope>
</reference>
<organism evidence="1">
    <name type="scientific">Anguilla anguilla</name>
    <name type="common">European freshwater eel</name>
    <name type="synonym">Muraena anguilla</name>
    <dbReference type="NCBI Taxonomy" id="7936"/>
    <lineage>
        <taxon>Eukaryota</taxon>
        <taxon>Metazoa</taxon>
        <taxon>Chordata</taxon>
        <taxon>Craniata</taxon>
        <taxon>Vertebrata</taxon>
        <taxon>Euteleostomi</taxon>
        <taxon>Actinopterygii</taxon>
        <taxon>Neopterygii</taxon>
        <taxon>Teleostei</taxon>
        <taxon>Anguilliformes</taxon>
        <taxon>Anguillidae</taxon>
        <taxon>Anguilla</taxon>
    </lineage>
</organism>
<protein>
    <submittedName>
        <fullName evidence="1">Uncharacterized protein</fullName>
    </submittedName>
</protein>
<reference evidence="1" key="1">
    <citation type="submission" date="2014-11" db="EMBL/GenBank/DDBJ databases">
        <authorList>
            <person name="Amaro Gonzalez C."/>
        </authorList>
    </citation>
    <scope>NUCLEOTIDE SEQUENCE</scope>
</reference>
<sequence length="23" mass="2604">MVDIYVAYTTQAKRINCSCIPVD</sequence>
<dbReference type="EMBL" id="GBXM01071803">
    <property type="protein sequence ID" value="JAH36774.1"/>
    <property type="molecule type" value="Transcribed_RNA"/>
</dbReference>
<name>A0A0E9S5W1_ANGAN</name>
<evidence type="ECO:0000313" key="1">
    <source>
        <dbReference type="EMBL" id="JAH36774.1"/>
    </source>
</evidence>
<proteinExistence type="predicted"/>